<dbReference type="GO" id="GO:0006415">
    <property type="term" value="P:translational termination"/>
    <property type="evidence" value="ECO:0007669"/>
    <property type="project" value="UniProtKB-UniRule"/>
</dbReference>
<evidence type="ECO:0000256" key="1">
    <source>
        <dbReference type="ARBA" id="ARBA00004496"/>
    </source>
</evidence>
<comment type="subcellular location">
    <subcellularLocation>
        <location evidence="1 5">Cytoplasm</location>
    </subcellularLocation>
</comment>
<dbReference type="CDD" id="cd00520">
    <property type="entry name" value="RRF"/>
    <property type="match status" value="1"/>
</dbReference>
<dbReference type="OrthoDB" id="9804006at2"/>
<keyword evidence="4 5" id="KW-0648">Protein biosynthesis</keyword>
<dbReference type="FunFam" id="1.10.132.20:FF:000001">
    <property type="entry name" value="Ribosome-recycling factor"/>
    <property type="match status" value="1"/>
</dbReference>
<proteinExistence type="inferred from homology"/>
<dbReference type="GO" id="GO:0043023">
    <property type="term" value="F:ribosomal large subunit binding"/>
    <property type="evidence" value="ECO:0007669"/>
    <property type="project" value="TreeGrafter"/>
</dbReference>
<dbReference type="PANTHER" id="PTHR20982">
    <property type="entry name" value="RIBOSOME RECYCLING FACTOR"/>
    <property type="match status" value="1"/>
</dbReference>
<dbReference type="GO" id="GO:0005737">
    <property type="term" value="C:cytoplasm"/>
    <property type="evidence" value="ECO:0007669"/>
    <property type="project" value="UniProtKB-SubCell"/>
</dbReference>
<evidence type="ECO:0000256" key="5">
    <source>
        <dbReference type="HAMAP-Rule" id="MF_00040"/>
    </source>
</evidence>
<gene>
    <name evidence="5" type="primary">frr</name>
    <name evidence="7" type="ORF">SAMN05445756_1774</name>
</gene>
<organism evidence="7 8">
    <name type="scientific">Kytococcus aerolatus</name>
    <dbReference type="NCBI Taxonomy" id="592308"/>
    <lineage>
        <taxon>Bacteria</taxon>
        <taxon>Bacillati</taxon>
        <taxon>Actinomycetota</taxon>
        <taxon>Actinomycetes</taxon>
        <taxon>Micrococcales</taxon>
        <taxon>Kytococcaceae</taxon>
        <taxon>Kytococcus</taxon>
    </lineage>
</organism>
<dbReference type="PANTHER" id="PTHR20982:SF3">
    <property type="entry name" value="MITOCHONDRIAL RIBOSOME RECYCLING FACTOR PSEUDO 1"/>
    <property type="match status" value="1"/>
</dbReference>
<sequence>MTVKDALTEAQQKMDKALEVAHEDMADIRTGRAHAGMFSKIMVDYYGAPTPLQQLASFQVPEARTIMVQPFDKSAMNAIEKALRESDLGVNPSNDGNQIRCVLPALTEERRKEYIKLAKTKGEEARVAVRNIRRAAKEHIDGLVKDGEIGEDEGTRGEKELEALTKKHTDQIEEILKAKEAELLEV</sequence>
<evidence type="ECO:0000313" key="8">
    <source>
        <dbReference type="Proteomes" id="UP000198122"/>
    </source>
</evidence>
<protein>
    <recommendedName>
        <fullName evidence="5">Ribosome-recycling factor</fullName>
        <shortName evidence="5">RRF</shortName>
    </recommendedName>
    <alternativeName>
        <fullName evidence="5">Ribosome-releasing factor</fullName>
    </alternativeName>
</protein>
<evidence type="ECO:0000256" key="3">
    <source>
        <dbReference type="ARBA" id="ARBA00022490"/>
    </source>
</evidence>
<evidence type="ECO:0000313" key="7">
    <source>
        <dbReference type="EMBL" id="SNC72238.1"/>
    </source>
</evidence>
<keyword evidence="3 5" id="KW-0963">Cytoplasm</keyword>
<evidence type="ECO:0000259" key="6">
    <source>
        <dbReference type="Pfam" id="PF01765"/>
    </source>
</evidence>
<comment type="similarity">
    <text evidence="2 5">Belongs to the RRF family.</text>
</comment>
<dbReference type="InterPro" id="IPR023584">
    <property type="entry name" value="Ribosome_recyc_fac_dom"/>
</dbReference>
<reference evidence="7 8" key="1">
    <citation type="submission" date="2017-06" db="EMBL/GenBank/DDBJ databases">
        <authorList>
            <person name="Kim H.J."/>
            <person name="Triplett B.A."/>
        </authorList>
    </citation>
    <scope>NUCLEOTIDE SEQUENCE [LARGE SCALE GENOMIC DNA]</scope>
    <source>
        <strain evidence="7 8">DSM 22179</strain>
    </source>
</reference>
<feature type="domain" description="Ribosome recycling factor" evidence="6">
    <location>
        <begin position="23"/>
        <end position="184"/>
    </location>
</feature>
<dbReference type="Gene3D" id="3.30.1360.40">
    <property type="match status" value="1"/>
</dbReference>
<dbReference type="InterPro" id="IPR002661">
    <property type="entry name" value="Ribosome_recyc_fac"/>
</dbReference>
<dbReference type="RefSeq" id="WP_088818691.1">
    <property type="nucleotide sequence ID" value="NZ_FYEZ01000002.1"/>
</dbReference>
<dbReference type="NCBIfam" id="TIGR00496">
    <property type="entry name" value="frr"/>
    <property type="match status" value="1"/>
</dbReference>
<dbReference type="Gene3D" id="1.10.132.20">
    <property type="entry name" value="Ribosome-recycling factor"/>
    <property type="match status" value="1"/>
</dbReference>
<dbReference type="HAMAP" id="MF_00040">
    <property type="entry name" value="RRF"/>
    <property type="match status" value="1"/>
</dbReference>
<dbReference type="AlphaFoldDB" id="A0A212U1X6"/>
<dbReference type="EMBL" id="FYEZ01000002">
    <property type="protein sequence ID" value="SNC72238.1"/>
    <property type="molecule type" value="Genomic_DNA"/>
</dbReference>
<dbReference type="FunFam" id="3.30.1360.40:FF:000001">
    <property type="entry name" value="Ribosome-recycling factor"/>
    <property type="match status" value="1"/>
</dbReference>
<dbReference type="SUPFAM" id="SSF55194">
    <property type="entry name" value="Ribosome recycling factor, RRF"/>
    <property type="match status" value="1"/>
</dbReference>
<accession>A0A212U1X6</accession>
<dbReference type="InterPro" id="IPR036191">
    <property type="entry name" value="RRF_sf"/>
</dbReference>
<dbReference type="Pfam" id="PF01765">
    <property type="entry name" value="RRF"/>
    <property type="match status" value="1"/>
</dbReference>
<keyword evidence="8" id="KW-1185">Reference proteome</keyword>
<comment type="function">
    <text evidence="5">Responsible for the release of ribosomes from messenger RNA at the termination of protein biosynthesis. May increase the efficiency of translation by recycling ribosomes from one round of translation to another.</text>
</comment>
<dbReference type="Proteomes" id="UP000198122">
    <property type="component" value="Unassembled WGS sequence"/>
</dbReference>
<name>A0A212U1X6_9MICO</name>
<evidence type="ECO:0000256" key="4">
    <source>
        <dbReference type="ARBA" id="ARBA00022917"/>
    </source>
</evidence>
<evidence type="ECO:0000256" key="2">
    <source>
        <dbReference type="ARBA" id="ARBA00005912"/>
    </source>
</evidence>